<dbReference type="Proteomes" id="UP000649617">
    <property type="component" value="Unassembled WGS sequence"/>
</dbReference>
<dbReference type="SUPFAM" id="SSF103657">
    <property type="entry name" value="BAR/IMD domain-like"/>
    <property type="match status" value="1"/>
</dbReference>
<feature type="region of interest" description="Disordered" evidence="2">
    <location>
        <begin position="611"/>
        <end position="640"/>
    </location>
</feature>
<feature type="coiled-coil region" evidence="1">
    <location>
        <begin position="124"/>
        <end position="184"/>
    </location>
</feature>
<evidence type="ECO:0000313" key="3">
    <source>
        <dbReference type="EMBL" id="CAE7726587.1"/>
    </source>
</evidence>
<gene>
    <name evidence="3" type="primary">spoVK</name>
    <name evidence="3" type="ORF">SPIL2461_LOCUS20798</name>
</gene>
<protein>
    <submittedName>
        <fullName evidence="3">SpoVK protein</fullName>
    </submittedName>
</protein>
<dbReference type="InterPro" id="IPR027267">
    <property type="entry name" value="AH/BAR_dom_sf"/>
</dbReference>
<name>A0A812XFZ3_SYMPI</name>
<organism evidence="3 4">
    <name type="scientific">Symbiodinium pilosum</name>
    <name type="common">Dinoflagellate</name>
    <dbReference type="NCBI Taxonomy" id="2952"/>
    <lineage>
        <taxon>Eukaryota</taxon>
        <taxon>Sar</taxon>
        <taxon>Alveolata</taxon>
        <taxon>Dinophyceae</taxon>
        <taxon>Suessiales</taxon>
        <taxon>Symbiodiniaceae</taxon>
        <taxon>Symbiodinium</taxon>
    </lineage>
</organism>
<feature type="non-terminal residue" evidence="3">
    <location>
        <position position="1"/>
    </location>
</feature>
<comment type="caution">
    <text evidence="3">The sequence shown here is derived from an EMBL/GenBank/DDBJ whole genome shotgun (WGS) entry which is preliminary data.</text>
</comment>
<evidence type="ECO:0000256" key="1">
    <source>
        <dbReference type="SAM" id="Coils"/>
    </source>
</evidence>
<keyword evidence="4" id="KW-1185">Reference proteome</keyword>
<accession>A0A812XFZ3</accession>
<keyword evidence="1" id="KW-0175">Coiled coil</keyword>
<dbReference type="AlphaFoldDB" id="A0A812XFZ3"/>
<dbReference type="EMBL" id="CAJNIZ010045661">
    <property type="protein sequence ID" value="CAE7726587.1"/>
    <property type="molecule type" value="Genomic_DNA"/>
</dbReference>
<reference evidence="3" key="1">
    <citation type="submission" date="2021-02" db="EMBL/GenBank/DDBJ databases">
        <authorList>
            <person name="Dougan E. K."/>
            <person name="Rhodes N."/>
            <person name="Thang M."/>
            <person name="Chan C."/>
        </authorList>
    </citation>
    <scope>NUCLEOTIDE SEQUENCE</scope>
</reference>
<sequence>MSLLKDLMDPAHHRFRRRSRGAEHLDYENAEATVEPQRQLAALVRDATGKIAQHMGEVVQAHSTLMQGLQRYFGLDVSGVDTSAMALMQECASVTESFEQHLKKAGFADVMNSCDEVLRECNAVASLLHDRDEALSERQHYEEKVATLNSVSRGVITEQIARNREKLERAKEAHQVKEEDLTTALQVFIYRRPVHFRQTLLALFRQHIGVLALVGSKAQEAMKAVNSELQVGVRARVVGLQKAVDLNELVVTVQAEESTGRRFVELPNGQQKSVRVENLCPQPALGDKDKHEATSVTQSEKPVEKATEPLQPAGPQRLRLDPARIPCNGAEVVVEAKDLAGAISEVSVDGNSCEVLEDLSRGGSSAVRVRVPASRNRAGGVAEVEVRSAEWARHIVREEAASYFPLITFATCSPNVALTAQARETDYLDVATRQRGLISAVALTSELSPVHGDRYFFQVKVEALAEKRSNKTLALGFVWPLPHALLLDSDEAPQMRRRASHWTSDGHMPELAYQLPRSFVVGGDPPKAYMGGKELAKITWRPLLECTVGTVLGLVLDVGPSTLSLTVYQDGEEKCKVEGPLNEDWRWPSLGAPNGVVDVCGAVSSISLCQGAQPPDPPLAVTAGEDEAEESKKRSQIPVH</sequence>
<dbReference type="Gene3D" id="1.20.1270.60">
    <property type="entry name" value="Arfaptin homology (AH) domain/BAR domain"/>
    <property type="match status" value="1"/>
</dbReference>
<evidence type="ECO:0000256" key="2">
    <source>
        <dbReference type="SAM" id="MobiDB-lite"/>
    </source>
</evidence>
<proteinExistence type="predicted"/>
<evidence type="ECO:0000313" key="4">
    <source>
        <dbReference type="Proteomes" id="UP000649617"/>
    </source>
</evidence>
<feature type="region of interest" description="Disordered" evidence="2">
    <location>
        <begin position="281"/>
        <end position="321"/>
    </location>
</feature>
<dbReference type="OrthoDB" id="417036at2759"/>